<dbReference type="AlphaFoldDB" id="A0A011AD55"/>
<evidence type="ECO:0000256" key="2">
    <source>
        <dbReference type="SAM" id="Phobius"/>
    </source>
</evidence>
<reference evidence="3 4" key="1">
    <citation type="submission" date="2013-07" db="EMBL/GenBank/DDBJ databases">
        <authorList>
            <consortium name="DOE Joint Genome Institute"/>
            <person name="Eisen J."/>
            <person name="Huntemann M."/>
            <person name="Han J."/>
            <person name="Chen A."/>
            <person name="Kyrpides N."/>
            <person name="Mavromatis K."/>
            <person name="Markowitz V."/>
            <person name="Palaniappan K."/>
            <person name="Ivanova N."/>
            <person name="Schaumberg A."/>
            <person name="Pati A."/>
            <person name="Liolios K."/>
            <person name="Nordberg H.P."/>
            <person name="Cantor M.N."/>
            <person name="Hua S.X."/>
            <person name="Woyke T."/>
        </authorList>
    </citation>
    <scope>NUCLEOTIDE SEQUENCE [LARGE SCALE GENOMIC DNA]</scope>
    <source>
        <strain evidence="3 4">DSM 44712</strain>
    </source>
</reference>
<dbReference type="Pfam" id="PF20139">
    <property type="entry name" value="DUF6529"/>
    <property type="match status" value="1"/>
</dbReference>
<keyword evidence="2" id="KW-0812">Transmembrane</keyword>
<evidence type="ECO:0000313" key="3">
    <source>
        <dbReference type="EMBL" id="EXG79986.1"/>
    </source>
</evidence>
<name>A0A011AD55_9ACTN</name>
<dbReference type="HOGENOM" id="CLU_1459820_0_0_11"/>
<sequence>MTGNPEPDESPTRPFAVPPTVLAPPPPPRPASASTVTKLIVPLAVGAGVAVVLGVYGKVHTPTGIAVSVAGFSGPLTVKVWLATAAIVFAVVQLVTALAMWGKLPLRGAWVSPVHRWSGRIAFVLTIPVVVHCLYALGFATYDTRTLAHSLLGCVFFGAFTTKMLVLTKHGLAGWVLPLFGGTVFAALVGVWATSALWFFSTSGVQF</sequence>
<gene>
    <name evidence="3" type="ORF">CryarDRAFT_1041</name>
</gene>
<keyword evidence="2" id="KW-1133">Transmembrane helix</keyword>
<accession>A0A011AD55</accession>
<feature type="transmembrane region" description="Helical" evidence="2">
    <location>
        <begin position="121"/>
        <end position="140"/>
    </location>
</feature>
<dbReference type="InterPro" id="IPR045382">
    <property type="entry name" value="DUF6529"/>
</dbReference>
<evidence type="ECO:0000313" key="4">
    <source>
        <dbReference type="Proteomes" id="UP000021053"/>
    </source>
</evidence>
<feature type="transmembrane region" description="Helical" evidence="2">
    <location>
        <begin position="147"/>
        <end position="166"/>
    </location>
</feature>
<protein>
    <submittedName>
        <fullName evidence="3">Uncharacterized protein</fullName>
    </submittedName>
</protein>
<dbReference type="Proteomes" id="UP000021053">
    <property type="component" value="Unassembled WGS sequence"/>
</dbReference>
<keyword evidence="4" id="KW-1185">Reference proteome</keyword>
<feature type="transmembrane region" description="Helical" evidence="2">
    <location>
        <begin position="39"/>
        <end position="59"/>
    </location>
</feature>
<comment type="caution">
    <text evidence="3">The sequence shown here is derived from an EMBL/GenBank/DDBJ whole genome shotgun (WGS) entry which is preliminary data.</text>
</comment>
<evidence type="ECO:0000256" key="1">
    <source>
        <dbReference type="SAM" id="MobiDB-lite"/>
    </source>
</evidence>
<feature type="transmembrane region" description="Helical" evidence="2">
    <location>
        <begin position="80"/>
        <end position="101"/>
    </location>
</feature>
<dbReference type="PATRIC" id="fig|927661.3.peg.1022"/>
<dbReference type="EMBL" id="JFBT01000001">
    <property type="protein sequence ID" value="EXG79986.1"/>
    <property type="molecule type" value="Genomic_DNA"/>
</dbReference>
<keyword evidence="2" id="KW-0472">Membrane</keyword>
<feature type="region of interest" description="Disordered" evidence="1">
    <location>
        <begin position="1"/>
        <end position="29"/>
    </location>
</feature>
<organism evidence="3 4">
    <name type="scientific">Cryptosporangium arvum DSM 44712</name>
    <dbReference type="NCBI Taxonomy" id="927661"/>
    <lineage>
        <taxon>Bacteria</taxon>
        <taxon>Bacillati</taxon>
        <taxon>Actinomycetota</taxon>
        <taxon>Actinomycetes</taxon>
        <taxon>Cryptosporangiales</taxon>
        <taxon>Cryptosporangiaceae</taxon>
        <taxon>Cryptosporangium</taxon>
    </lineage>
</organism>
<proteinExistence type="predicted"/>
<feature type="transmembrane region" description="Helical" evidence="2">
    <location>
        <begin position="172"/>
        <end position="200"/>
    </location>
</feature>